<dbReference type="InterPro" id="IPR000120">
    <property type="entry name" value="Amidase"/>
</dbReference>
<dbReference type="InterPro" id="IPR036928">
    <property type="entry name" value="AS_sf"/>
</dbReference>
<dbReference type="Gene3D" id="3.90.1300.10">
    <property type="entry name" value="Amidase signature (AS) domain"/>
    <property type="match status" value="1"/>
</dbReference>
<dbReference type="AlphaFoldDB" id="A0AAE3QJU4"/>
<evidence type="ECO:0000313" key="3">
    <source>
        <dbReference type="Proteomes" id="UP001241110"/>
    </source>
</evidence>
<dbReference type="EMBL" id="JASJOS010000003">
    <property type="protein sequence ID" value="MDJ1480180.1"/>
    <property type="molecule type" value="Genomic_DNA"/>
</dbReference>
<dbReference type="Pfam" id="PF01425">
    <property type="entry name" value="Amidase"/>
    <property type="match status" value="1"/>
</dbReference>
<proteinExistence type="predicted"/>
<feature type="domain" description="Amidase" evidence="1">
    <location>
        <begin position="142"/>
        <end position="493"/>
    </location>
</feature>
<dbReference type="Proteomes" id="UP001241110">
    <property type="component" value="Unassembled WGS sequence"/>
</dbReference>
<gene>
    <name evidence="2" type="ORF">QNI16_06770</name>
</gene>
<dbReference type="SUPFAM" id="SSF75304">
    <property type="entry name" value="Amidase signature (AS) enzymes"/>
    <property type="match status" value="1"/>
</dbReference>
<evidence type="ECO:0000313" key="2">
    <source>
        <dbReference type="EMBL" id="MDJ1480180.1"/>
    </source>
</evidence>
<dbReference type="PANTHER" id="PTHR11895">
    <property type="entry name" value="TRANSAMIDASE"/>
    <property type="match status" value="1"/>
</dbReference>
<reference evidence="2" key="1">
    <citation type="submission" date="2023-05" db="EMBL/GenBank/DDBJ databases">
        <authorList>
            <person name="Zhang X."/>
        </authorList>
    </citation>
    <scope>NUCLEOTIDE SEQUENCE</scope>
    <source>
        <strain evidence="2">YF14B1</strain>
    </source>
</reference>
<dbReference type="InterPro" id="IPR023631">
    <property type="entry name" value="Amidase_dom"/>
</dbReference>
<dbReference type="GO" id="GO:0050567">
    <property type="term" value="F:glutaminyl-tRNA synthase (glutamine-hydrolyzing) activity"/>
    <property type="evidence" value="ECO:0007669"/>
    <property type="project" value="TreeGrafter"/>
</dbReference>
<protein>
    <submittedName>
        <fullName evidence="2">Amidase</fullName>
    </submittedName>
</protein>
<dbReference type="PANTHER" id="PTHR11895:SF73">
    <property type="entry name" value="AMIDASE FAMILY PROTEIN"/>
    <property type="match status" value="1"/>
</dbReference>
<sequence length="558" mass="60890">MQLKPIYSRWLLLAGIASVSFVSGAFLTRQSSQPITSSMVQQASEIIGLEFTPAERDTMLDDLADQRKGFDNFRKVALSNDIAPALNFNPLPKGFKINTQKKPFKTSPIGAVSLPANHGDLAFYTVTQLAELIRTRKITSLELTQFFLERLKKYGPKLESVITLTEDLALKQAKQADAEIKAGKYKGLLHGIPYGAKDLLAKKGYRTTWGSAPYQYQVLEMDATVIRKLEEAGAVLVAKLTLGELAWGDIWFGGKTRNPWNLAQGSSGSSAGSGASVSAGLIPFAIGTETLGSIVSPSTVCGITGLRPTFGRVSRHGAMALSWSMDKIGPMCRTVEDCAVVFNAIYGPDGLDHSVIDASFNYTPLSSLKGLKIGYLKTAFESNYPNQSFDQATLQKVKELGAELIPIELPELPYQDATMIISVEGAAAFDELTRSNKDDQMVRQGKNAWPNVFRAARFVPAVEYLQANRIRTLLIEQMNEKLKGLDAYITPTYMGGNLSLTNLTGHPCVVVPNGFNDKGLPVSITFMGKLLDEAKLLAIAKLYQDATPFHQQHPKLAL</sequence>
<accession>A0AAE3QJU4</accession>
<dbReference type="RefSeq" id="WP_313976755.1">
    <property type="nucleotide sequence ID" value="NZ_JASJOS010000003.1"/>
</dbReference>
<comment type="caution">
    <text evidence="2">The sequence shown here is derived from an EMBL/GenBank/DDBJ whole genome shotgun (WGS) entry which is preliminary data.</text>
</comment>
<evidence type="ECO:0000259" key="1">
    <source>
        <dbReference type="Pfam" id="PF01425"/>
    </source>
</evidence>
<organism evidence="2 3">
    <name type="scientific">Xanthocytophaga flava</name>
    <dbReference type="NCBI Taxonomy" id="3048013"/>
    <lineage>
        <taxon>Bacteria</taxon>
        <taxon>Pseudomonadati</taxon>
        <taxon>Bacteroidota</taxon>
        <taxon>Cytophagia</taxon>
        <taxon>Cytophagales</taxon>
        <taxon>Rhodocytophagaceae</taxon>
        <taxon>Xanthocytophaga</taxon>
    </lineage>
</organism>
<name>A0AAE3QJU4_9BACT</name>